<dbReference type="KEGG" id="tng:GSTEN00021487G001"/>
<gene>
    <name evidence="2" type="ORF">GSTENG00021487001</name>
</gene>
<comment type="caution">
    <text evidence="2">The sequence shown here is derived from an EMBL/GenBank/DDBJ whole genome shotgun (WGS) entry which is preliminary data.</text>
</comment>
<organism evidence="2">
    <name type="scientific">Tetraodon nigroviridis</name>
    <name type="common">Spotted green pufferfish</name>
    <name type="synonym">Chelonodon nigroviridis</name>
    <dbReference type="NCBI Taxonomy" id="99883"/>
    <lineage>
        <taxon>Eukaryota</taxon>
        <taxon>Metazoa</taxon>
        <taxon>Chordata</taxon>
        <taxon>Craniata</taxon>
        <taxon>Vertebrata</taxon>
        <taxon>Euteleostomi</taxon>
        <taxon>Actinopterygii</taxon>
        <taxon>Neopterygii</taxon>
        <taxon>Teleostei</taxon>
        <taxon>Neoteleostei</taxon>
        <taxon>Acanthomorphata</taxon>
        <taxon>Eupercaria</taxon>
        <taxon>Tetraodontiformes</taxon>
        <taxon>Tetradontoidea</taxon>
        <taxon>Tetraodontidae</taxon>
        <taxon>Tetraodon</taxon>
    </lineage>
</organism>
<dbReference type="AlphaFoldDB" id="Q4SAE8"/>
<feature type="compositionally biased region" description="Basic and acidic residues" evidence="1">
    <location>
        <begin position="18"/>
        <end position="31"/>
    </location>
</feature>
<evidence type="ECO:0000313" key="2">
    <source>
        <dbReference type="EMBL" id="CAG02384.1"/>
    </source>
</evidence>
<feature type="region of interest" description="Disordered" evidence="1">
    <location>
        <begin position="1"/>
        <end position="37"/>
    </location>
</feature>
<reference evidence="2" key="2">
    <citation type="submission" date="2004-02" db="EMBL/GenBank/DDBJ databases">
        <authorList>
            <consortium name="Genoscope"/>
            <consortium name="Whitehead Institute Centre for Genome Research"/>
        </authorList>
    </citation>
    <scope>NUCLEOTIDE SEQUENCE</scope>
</reference>
<protein>
    <submittedName>
        <fullName evidence="2">(spotted green pufferfish) hypothetical protein</fullName>
    </submittedName>
</protein>
<evidence type="ECO:0000256" key="1">
    <source>
        <dbReference type="SAM" id="MobiDB-lite"/>
    </source>
</evidence>
<reference evidence="2" key="1">
    <citation type="journal article" date="2004" name="Nature">
        <title>Genome duplication in the teleost fish Tetraodon nigroviridis reveals the early vertebrate proto-karyotype.</title>
        <authorList>
            <person name="Jaillon O."/>
            <person name="Aury J.-M."/>
            <person name="Brunet F."/>
            <person name="Petit J.-L."/>
            <person name="Stange-Thomann N."/>
            <person name="Mauceli E."/>
            <person name="Bouneau L."/>
            <person name="Fischer C."/>
            <person name="Ozouf-Costaz C."/>
            <person name="Bernot A."/>
            <person name="Nicaud S."/>
            <person name="Jaffe D."/>
            <person name="Fisher S."/>
            <person name="Lutfalla G."/>
            <person name="Dossat C."/>
            <person name="Segurens B."/>
            <person name="Dasilva C."/>
            <person name="Salanoubat M."/>
            <person name="Levy M."/>
            <person name="Boudet N."/>
            <person name="Castellano S."/>
            <person name="Anthouard V."/>
            <person name="Jubin C."/>
            <person name="Castelli V."/>
            <person name="Katinka M."/>
            <person name="Vacherie B."/>
            <person name="Biemont C."/>
            <person name="Skalli Z."/>
            <person name="Cattolico L."/>
            <person name="Poulain J."/>
            <person name="De Berardinis V."/>
            <person name="Cruaud C."/>
            <person name="Duprat S."/>
            <person name="Brottier P."/>
            <person name="Coutanceau J.-P."/>
            <person name="Gouzy J."/>
            <person name="Parra G."/>
            <person name="Lardier G."/>
            <person name="Chapple C."/>
            <person name="McKernan K.J."/>
            <person name="McEwan P."/>
            <person name="Bosak S."/>
            <person name="Kellis M."/>
            <person name="Volff J.-N."/>
            <person name="Guigo R."/>
            <person name="Zody M.C."/>
            <person name="Mesirov J."/>
            <person name="Lindblad-Toh K."/>
            <person name="Birren B."/>
            <person name="Nusbaum C."/>
            <person name="Kahn D."/>
            <person name="Robinson-Rechavi M."/>
            <person name="Laudet V."/>
            <person name="Schachter V."/>
            <person name="Quetier F."/>
            <person name="Saurin W."/>
            <person name="Scarpelli C."/>
            <person name="Wincker P."/>
            <person name="Lander E.S."/>
            <person name="Weissenbach J."/>
            <person name="Roest Crollius H."/>
        </authorList>
    </citation>
    <scope>NUCLEOTIDE SEQUENCE [LARGE SCALE GENOMIC DNA]</scope>
</reference>
<name>Q4SAE8_TETNG</name>
<proteinExistence type="predicted"/>
<feature type="compositionally biased region" description="Basic and acidic residues" evidence="1">
    <location>
        <begin position="1"/>
        <end position="11"/>
    </location>
</feature>
<dbReference type="EMBL" id="CAAE01014688">
    <property type="protein sequence ID" value="CAG02384.1"/>
    <property type="molecule type" value="Genomic_DNA"/>
</dbReference>
<accession>Q4SAE8</accession>
<sequence>MQRQEIKDKRAREKMRRRSEEEGRKESEKWVRVMRKS</sequence>